<feature type="compositionally biased region" description="Pro residues" evidence="1">
    <location>
        <begin position="829"/>
        <end position="847"/>
    </location>
</feature>
<organism evidence="2 3">
    <name type="scientific">Cladobotryum mycophilum</name>
    <dbReference type="NCBI Taxonomy" id="491253"/>
    <lineage>
        <taxon>Eukaryota</taxon>
        <taxon>Fungi</taxon>
        <taxon>Dikarya</taxon>
        <taxon>Ascomycota</taxon>
        <taxon>Pezizomycotina</taxon>
        <taxon>Sordariomycetes</taxon>
        <taxon>Hypocreomycetidae</taxon>
        <taxon>Hypocreales</taxon>
        <taxon>Hypocreaceae</taxon>
        <taxon>Cladobotryum</taxon>
    </lineage>
</organism>
<evidence type="ECO:0000256" key="1">
    <source>
        <dbReference type="SAM" id="MobiDB-lite"/>
    </source>
</evidence>
<feature type="region of interest" description="Disordered" evidence="1">
    <location>
        <begin position="1"/>
        <end position="31"/>
    </location>
</feature>
<feature type="compositionally biased region" description="Basic and acidic residues" evidence="1">
    <location>
        <begin position="853"/>
        <end position="862"/>
    </location>
</feature>
<dbReference type="Proteomes" id="UP001338125">
    <property type="component" value="Unassembled WGS sequence"/>
</dbReference>
<name>A0ABR0S9G5_9HYPO</name>
<evidence type="ECO:0000313" key="3">
    <source>
        <dbReference type="Proteomes" id="UP001338125"/>
    </source>
</evidence>
<feature type="region of interest" description="Disordered" evidence="1">
    <location>
        <begin position="954"/>
        <end position="987"/>
    </location>
</feature>
<proteinExistence type="predicted"/>
<reference evidence="2 3" key="1">
    <citation type="submission" date="2024-01" db="EMBL/GenBank/DDBJ databases">
        <title>Complete genome of Cladobotryum mycophilum ATHUM6906.</title>
        <authorList>
            <person name="Christinaki A.C."/>
            <person name="Myridakis A.I."/>
            <person name="Kouvelis V.N."/>
        </authorList>
    </citation>
    <scope>NUCLEOTIDE SEQUENCE [LARGE SCALE GENOMIC DNA]</scope>
    <source>
        <strain evidence="2 3">ATHUM6906</strain>
    </source>
</reference>
<comment type="caution">
    <text evidence="2">The sequence shown here is derived from an EMBL/GenBank/DDBJ whole genome shotgun (WGS) entry which is preliminary data.</text>
</comment>
<keyword evidence="3" id="KW-1185">Reference proteome</keyword>
<accession>A0ABR0S9G5</accession>
<feature type="compositionally biased region" description="Low complexity" evidence="1">
    <location>
        <begin position="17"/>
        <end position="31"/>
    </location>
</feature>
<gene>
    <name evidence="2" type="ORF">PT974_10110</name>
</gene>
<evidence type="ECO:0008006" key="4">
    <source>
        <dbReference type="Google" id="ProtNLM"/>
    </source>
</evidence>
<feature type="region of interest" description="Disordered" evidence="1">
    <location>
        <begin position="780"/>
        <end position="903"/>
    </location>
</feature>
<evidence type="ECO:0000313" key="2">
    <source>
        <dbReference type="EMBL" id="KAK5988624.1"/>
    </source>
</evidence>
<feature type="compositionally biased region" description="Acidic residues" evidence="1">
    <location>
        <begin position="798"/>
        <end position="824"/>
    </location>
</feature>
<protein>
    <recommendedName>
        <fullName evidence="4">F-box domain-containing protein</fullName>
    </recommendedName>
</protein>
<feature type="compositionally biased region" description="Basic and acidic residues" evidence="1">
    <location>
        <begin position="958"/>
        <end position="976"/>
    </location>
</feature>
<sequence>MRRASSAGLRNDTIQRTTSDAGTSSSGGSTAKMWRLGSALKRLGSINASSKDEKMAIHKQGPLADTEYREPSIAEKESIHESTESSYRQLQILVARMRSSPSGPNHIDGAYKEFFKIREQCTGLCQSILQEEIKSPRTASNATETLHLNRETSLDAPRSPGPMYDQRSSFSGRSLAEVVTGSGSRGGGYGGDAWLNPIREWKNCLETLTQSFKTHLAETYKTYERDATPEMVEALFSSKKFRKDAVHRMRNASVTKIMSADPQFFPRYEIRFRNYEKVKQDLMDIRRLLQAGESGISPNRVIEEFPIAPRGDVILEFANLSPDATGNEPALRFRVSSPLLAETSPIFARMFGGHPNSHFVHDAEDISGQLPPPPVQYFCEDGSEVRLYRMPQHELNKLSSLEILLHAAHNHSEKLDKEVTFEEFVTIAECCMRYKCTSPLELIVENRWLPQWMHKGADDMPDGLLIISYAFGLRQLFTRMSKSAILNLVDEKDLHSKPWPQKVRDKIWAVRCAKVDQLYASCTSTIQDYLRPPTRDLVTDTDPVSLNELDSRLSSPVQPMTTLSSIPRCPKGSHWCDASNLGWMMLVYSEMGLLPYVLRPDALSHLPKIEPPRKSLAQMMDMLRLAPSPSAPVHPGSVCDPAPSFRAAVADIYNSVTGLTLFDISGRSHGWALSKHKTSEPQMLLATGLDRMATHDNVFSVVTEFPEDVRFRILSEISDLRDLHAAARINRGFYQTYKQHELQLMRNILRADRIKYGTLRPSSLEEGDMEGKVLKSESDKLKERGFGEGADVITLRSEDDDGELSDSDDDESIDDTDTIHDDDELFTRDPPPPFRSQDSDPPPPPPPIHRHNSSSDRSKTPDGSDDLASPATPRQAPFIPANQPTATTLIPSDDMYEPPMTDEEARRILWPDHLDTSLPSQMAKLPPGVEGLREKFRLGDISFSEGLEAKTLVQPGEKQLRSDHDQRVGLSKDELLGKAQGMTETSG</sequence>
<dbReference type="EMBL" id="JAVFKD010000015">
    <property type="protein sequence ID" value="KAK5988624.1"/>
    <property type="molecule type" value="Genomic_DNA"/>
</dbReference>